<dbReference type="PROSITE" id="PS00584">
    <property type="entry name" value="PFKB_KINASES_2"/>
    <property type="match status" value="1"/>
</dbReference>
<evidence type="ECO:0000256" key="3">
    <source>
        <dbReference type="ARBA" id="ARBA00022777"/>
    </source>
</evidence>
<keyword evidence="3 4" id="KW-0418">Kinase</keyword>
<dbReference type="PANTHER" id="PTHR10584:SF167">
    <property type="entry name" value="PFKB DOMAIN PROTEIN"/>
    <property type="match status" value="1"/>
</dbReference>
<gene>
    <name evidence="6" type="ORF">QYE77_13955</name>
</gene>
<evidence type="ECO:0000256" key="4">
    <source>
        <dbReference type="RuleBase" id="RU003704"/>
    </source>
</evidence>
<dbReference type="PRINTS" id="PR00990">
    <property type="entry name" value="RIBOKINASE"/>
</dbReference>
<dbReference type="GO" id="GO:0016301">
    <property type="term" value="F:kinase activity"/>
    <property type="evidence" value="ECO:0007669"/>
    <property type="project" value="UniProtKB-KW"/>
</dbReference>
<evidence type="ECO:0000256" key="2">
    <source>
        <dbReference type="ARBA" id="ARBA00022679"/>
    </source>
</evidence>
<dbReference type="Gene3D" id="3.40.1190.20">
    <property type="match status" value="1"/>
</dbReference>
<dbReference type="InterPro" id="IPR002173">
    <property type="entry name" value="Carboh/pur_kinase_PfkB_CS"/>
</dbReference>
<sequence length="345" mass="37502">MKRPKVALLGDLNIDTVLTIPRFPQPGWDGLAESATVQIGGTVVNTAVVLRTLGVDCVLLGGMGDDVWAGYLRQNLKNIDVDLSGVATIKDVMTGLTFITVPPDGERTMFSYRGANVMYSPHHLEFSIFNTVDLLHLSGYTLLKPPQQEAAFVALAWAETQHLPICLDSGLQPVMEVPHLIEQVLPRITVGVLGLPEATYLSGQQQPERVLMWMLDLGMEWAVLKMGAEGCWLANHSEALRLPAFPARVVDTTGAGDSFTAGIICGYLCKWGLALTAILANALGALATQVYGAGLALPGRAILRSYLQDLANRPDTSPWKEGFITLMSRIETMDDLLTPLHQERQ</sequence>
<feature type="domain" description="Carbohydrate kinase PfkB" evidence="5">
    <location>
        <begin position="5"/>
        <end position="298"/>
    </location>
</feature>
<dbReference type="SUPFAM" id="SSF53613">
    <property type="entry name" value="Ribokinase-like"/>
    <property type="match status" value="1"/>
</dbReference>
<dbReference type="InterPro" id="IPR029056">
    <property type="entry name" value="Ribokinase-like"/>
</dbReference>
<dbReference type="InterPro" id="IPR002139">
    <property type="entry name" value="Ribo/fructo_kinase"/>
</dbReference>
<evidence type="ECO:0000259" key="5">
    <source>
        <dbReference type="Pfam" id="PF00294"/>
    </source>
</evidence>
<comment type="caution">
    <text evidence="6">The sequence shown here is derived from an EMBL/GenBank/DDBJ whole genome shotgun (WGS) entry which is preliminary data.</text>
</comment>
<dbReference type="CDD" id="cd01166">
    <property type="entry name" value="KdgK"/>
    <property type="match status" value="1"/>
</dbReference>
<keyword evidence="7" id="KW-1185">Reference proteome</keyword>
<dbReference type="InterPro" id="IPR011611">
    <property type="entry name" value="PfkB_dom"/>
</dbReference>
<dbReference type="Pfam" id="PF00294">
    <property type="entry name" value="PfkB"/>
    <property type="match status" value="1"/>
</dbReference>
<dbReference type="RefSeq" id="WP_315626057.1">
    <property type="nucleotide sequence ID" value="NZ_JAUHMF010000002.1"/>
</dbReference>
<accession>A0ABU3NRA0</accession>
<protein>
    <submittedName>
        <fullName evidence="6">Carbohydrate kinase family protein</fullName>
    </submittedName>
</protein>
<evidence type="ECO:0000313" key="6">
    <source>
        <dbReference type="EMBL" id="MDT8899366.1"/>
    </source>
</evidence>
<proteinExistence type="inferred from homology"/>
<reference evidence="6 7" key="1">
    <citation type="submission" date="2023-07" db="EMBL/GenBank/DDBJ databases">
        <title>Novel species of Thermanaerothrix with wide hydrolytic capabilities.</title>
        <authorList>
            <person name="Zayulina K.S."/>
            <person name="Podosokorskaya O.A."/>
            <person name="Elcheninov A.G."/>
        </authorList>
    </citation>
    <scope>NUCLEOTIDE SEQUENCE [LARGE SCALE GENOMIC DNA]</scope>
    <source>
        <strain evidence="6 7">4228-RoL</strain>
    </source>
</reference>
<evidence type="ECO:0000313" key="7">
    <source>
        <dbReference type="Proteomes" id="UP001254165"/>
    </source>
</evidence>
<name>A0ABU3NRA0_9CHLR</name>
<comment type="similarity">
    <text evidence="1 4">Belongs to the carbohydrate kinase PfkB family.</text>
</comment>
<dbReference type="Proteomes" id="UP001254165">
    <property type="component" value="Unassembled WGS sequence"/>
</dbReference>
<dbReference type="EMBL" id="JAUHMF010000002">
    <property type="protein sequence ID" value="MDT8899366.1"/>
    <property type="molecule type" value="Genomic_DNA"/>
</dbReference>
<organism evidence="6 7">
    <name type="scientific">Thermanaerothrix solaris</name>
    <dbReference type="NCBI Taxonomy" id="3058434"/>
    <lineage>
        <taxon>Bacteria</taxon>
        <taxon>Bacillati</taxon>
        <taxon>Chloroflexota</taxon>
        <taxon>Anaerolineae</taxon>
        <taxon>Anaerolineales</taxon>
        <taxon>Anaerolineaceae</taxon>
        <taxon>Thermanaerothrix</taxon>
    </lineage>
</organism>
<evidence type="ECO:0000256" key="1">
    <source>
        <dbReference type="ARBA" id="ARBA00010688"/>
    </source>
</evidence>
<dbReference type="PANTHER" id="PTHR10584">
    <property type="entry name" value="SUGAR KINASE"/>
    <property type="match status" value="1"/>
</dbReference>
<keyword evidence="2 4" id="KW-0808">Transferase</keyword>